<dbReference type="OrthoDB" id="1523584at2"/>
<evidence type="ECO:0000256" key="1">
    <source>
        <dbReference type="SAM" id="MobiDB-lite"/>
    </source>
</evidence>
<dbReference type="EMBL" id="VBSN01000027">
    <property type="protein sequence ID" value="KAA6440298.1"/>
    <property type="molecule type" value="Genomic_DNA"/>
</dbReference>
<gene>
    <name evidence="3" type="ORF">FEM33_06750</name>
</gene>
<sequence length="483" mass="54562">MTELPDDELDKLFRKSSEELDPQFDPSDWISLKKRLDQQDGKTPAAWFRKWWPFVLLAVLIPAGIAIYSLNRKPEVNELVREREFERKGEKEEREKGGSGMEKGSRDVGKDERVSGIDTKEESRTEERDEVVSEPLISKSGNSEITVKDQLKILPRRRSKTGGVYLEPDRSGGKGGDGAFFKNGGKATKTETRALQAGNKSRPTINAVTENTVAEKNDPVPDKSYKTDLTETQRTAELADKEARMAFSVKELGKKGLSWKKPDEIAVVIPEKTDFVQPPPASGQNQDLAKWAVRFGYSPDLSSVGLKNFSKPGSAVSLMVEYAVLNRVFVQTGVVRSVKEYNAKSGEYIWPYKYPPKVYPDNVDGTCNIFEVPLNFRYDLALNEKSRWFAGAGSSSYYMQKEKYIYNYPPHTYGVSPGWKGKTGWYLFSHINASAGYEHRLSKKLSLLVEPYVRIPVKRVGYGKVNLFTTGIWISVRYTPVFK</sequence>
<feature type="region of interest" description="Disordered" evidence="1">
    <location>
        <begin position="82"/>
        <end position="137"/>
    </location>
</feature>
<evidence type="ECO:0000313" key="4">
    <source>
        <dbReference type="Proteomes" id="UP000323994"/>
    </source>
</evidence>
<organism evidence="3 4">
    <name type="scientific">Dyadobacter flavalbus</name>
    <dbReference type="NCBI Taxonomy" id="2579942"/>
    <lineage>
        <taxon>Bacteria</taxon>
        <taxon>Pseudomonadati</taxon>
        <taxon>Bacteroidota</taxon>
        <taxon>Cytophagia</taxon>
        <taxon>Cytophagales</taxon>
        <taxon>Spirosomataceae</taxon>
        <taxon>Dyadobacter</taxon>
    </lineage>
</organism>
<evidence type="ECO:0000313" key="3">
    <source>
        <dbReference type="EMBL" id="KAA6440298.1"/>
    </source>
</evidence>
<protein>
    <submittedName>
        <fullName evidence="3">PorT family protein</fullName>
    </submittedName>
</protein>
<keyword evidence="4" id="KW-1185">Reference proteome</keyword>
<dbReference type="Proteomes" id="UP000323994">
    <property type="component" value="Unassembled WGS sequence"/>
</dbReference>
<reference evidence="3 4" key="1">
    <citation type="submission" date="2019-05" db="EMBL/GenBank/DDBJ databases">
        <authorList>
            <person name="Qu J.-H."/>
        </authorList>
    </citation>
    <scope>NUCLEOTIDE SEQUENCE [LARGE SCALE GENOMIC DNA]</scope>
    <source>
        <strain evidence="3 4">NS28</strain>
    </source>
</reference>
<keyword evidence="2" id="KW-0472">Membrane</keyword>
<feature type="region of interest" description="Disordered" evidence="1">
    <location>
        <begin position="162"/>
        <end position="185"/>
    </location>
</feature>
<keyword evidence="2" id="KW-1133">Transmembrane helix</keyword>
<proteinExistence type="predicted"/>
<feature type="compositionally biased region" description="Basic and acidic residues" evidence="1">
    <location>
        <begin position="82"/>
        <end position="131"/>
    </location>
</feature>
<dbReference type="AlphaFoldDB" id="A0A5M8QY46"/>
<dbReference type="RefSeq" id="WP_139011311.1">
    <property type="nucleotide sequence ID" value="NZ_VBSN01000027.1"/>
</dbReference>
<evidence type="ECO:0000256" key="2">
    <source>
        <dbReference type="SAM" id="Phobius"/>
    </source>
</evidence>
<comment type="caution">
    <text evidence="3">The sequence shown here is derived from an EMBL/GenBank/DDBJ whole genome shotgun (WGS) entry which is preliminary data.</text>
</comment>
<name>A0A5M8QY46_9BACT</name>
<feature type="transmembrane region" description="Helical" evidence="2">
    <location>
        <begin position="51"/>
        <end position="71"/>
    </location>
</feature>
<keyword evidence="2" id="KW-0812">Transmembrane</keyword>
<accession>A0A5M8QY46</accession>